<feature type="compositionally biased region" description="Basic and acidic residues" evidence="1">
    <location>
        <begin position="94"/>
        <end position="108"/>
    </location>
</feature>
<name>A0A803NFE3_CANSA</name>
<feature type="region of interest" description="Disordered" evidence="1">
    <location>
        <begin position="94"/>
        <end position="118"/>
    </location>
</feature>
<accession>A0A803NFE3</accession>
<evidence type="ECO:0000256" key="1">
    <source>
        <dbReference type="SAM" id="MobiDB-lite"/>
    </source>
</evidence>
<organism evidence="2 3">
    <name type="scientific">Cannabis sativa</name>
    <name type="common">Hemp</name>
    <name type="synonym">Marijuana</name>
    <dbReference type="NCBI Taxonomy" id="3483"/>
    <lineage>
        <taxon>Eukaryota</taxon>
        <taxon>Viridiplantae</taxon>
        <taxon>Streptophyta</taxon>
        <taxon>Embryophyta</taxon>
        <taxon>Tracheophyta</taxon>
        <taxon>Spermatophyta</taxon>
        <taxon>Magnoliopsida</taxon>
        <taxon>eudicotyledons</taxon>
        <taxon>Gunneridae</taxon>
        <taxon>Pentapetalae</taxon>
        <taxon>rosids</taxon>
        <taxon>fabids</taxon>
        <taxon>Rosales</taxon>
        <taxon>Cannabaceae</taxon>
        <taxon>Cannabis</taxon>
    </lineage>
</organism>
<proteinExistence type="predicted"/>
<reference evidence="2" key="1">
    <citation type="submission" date="2018-11" db="EMBL/GenBank/DDBJ databases">
        <authorList>
            <person name="Grassa J C."/>
        </authorList>
    </citation>
    <scope>NUCLEOTIDE SEQUENCE [LARGE SCALE GENOMIC DNA]</scope>
</reference>
<protein>
    <submittedName>
        <fullName evidence="2">Uncharacterized protein</fullName>
    </submittedName>
</protein>
<dbReference type="Gramene" id="evm.model.01.1046">
    <property type="protein sequence ID" value="cds.evm.model.01.1046"/>
    <property type="gene ID" value="evm.TU.01.1046"/>
</dbReference>
<sequence length="118" mass="13001">MDHRSSSVGEIPPYSPVPPPGPSSGGRALASLWPRRSWRRVWSLHQELGKAKLILSINPNSGDSNLSRVIVPALEALIMEKTLGMRSLPWPREKYPVISPRRPEEKASLKAGLTSGRT</sequence>
<feature type="compositionally biased region" description="Pro residues" evidence="1">
    <location>
        <begin position="13"/>
        <end position="22"/>
    </location>
</feature>
<evidence type="ECO:0000313" key="3">
    <source>
        <dbReference type="Proteomes" id="UP000596661"/>
    </source>
</evidence>
<feature type="region of interest" description="Disordered" evidence="1">
    <location>
        <begin position="1"/>
        <end position="29"/>
    </location>
</feature>
<keyword evidence="3" id="KW-1185">Reference proteome</keyword>
<dbReference type="EMBL" id="UZAU01000019">
    <property type="status" value="NOT_ANNOTATED_CDS"/>
    <property type="molecule type" value="Genomic_DNA"/>
</dbReference>
<evidence type="ECO:0000313" key="2">
    <source>
        <dbReference type="EnsemblPlants" id="cds.evm.model.01.1046"/>
    </source>
</evidence>
<dbReference type="EnsemblPlants" id="evm.model.01.1046">
    <property type="protein sequence ID" value="cds.evm.model.01.1046"/>
    <property type="gene ID" value="evm.TU.01.1046"/>
</dbReference>
<dbReference type="AlphaFoldDB" id="A0A803NFE3"/>
<reference evidence="2" key="2">
    <citation type="submission" date="2021-03" db="UniProtKB">
        <authorList>
            <consortium name="EnsemblPlants"/>
        </authorList>
    </citation>
    <scope>IDENTIFICATION</scope>
</reference>
<dbReference type="Proteomes" id="UP000596661">
    <property type="component" value="Chromosome 1"/>
</dbReference>